<evidence type="ECO:0000313" key="3">
    <source>
        <dbReference type="Proteomes" id="UP000708208"/>
    </source>
</evidence>
<gene>
    <name evidence="2" type="ORF">AFUS01_LOCUS46190</name>
</gene>
<proteinExistence type="predicted"/>
<dbReference type="AlphaFoldDB" id="A0A8J2LSP4"/>
<evidence type="ECO:0000256" key="1">
    <source>
        <dbReference type="SAM" id="SignalP"/>
    </source>
</evidence>
<comment type="caution">
    <text evidence="2">The sequence shown here is derived from an EMBL/GenBank/DDBJ whole genome shotgun (WGS) entry which is preliminary data.</text>
</comment>
<reference evidence="2" key="1">
    <citation type="submission" date="2021-06" db="EMBL/GenBank/DDBJ databases">
        <authorList>
            <person name="Hodson N. C."/>
            <person name="Mongue J. A."/>
            <person name="Jaron S. K."/>
        </authorList>
    </citation>
    <scope>NUCLEOTIDE SEQUENCE</scope>
</reference>
<accession>A0A8J2LSP4</accession>
<evidence type="ECO:0000313" key="2">
    <source>
        <dbReference type="EMBL" id="CAG7837011.1"/>
    </source>
</evidence>
<keyword evidence="1" id="KW-0732">Signal</keyword>
<keyword evidence="3" id="KW-1185">Reference proteome</keyword>
<organism evidence="2 3">
    <name type="scientific">Allacma fusca</name>
    <dbReference type="NCBI Taxonomy" id="39272"/>
    <lineage>
        <taxon>Eukaryota</taxon>
        <taxon>Metazoa</taxon>
        <taxon>Ecdysozoa</taxon>
        <taxon>Arthropoda</taxon>
        <taxon>Hexapoda</taxon>
        <taxon>Collembola</taxon>
        <taxon>Symphypleona</taxon>
        <taxon>Sminthuridae</taxon>
        <taxon>Allacma</taxon>
    </lineage>
</organism>
<sequence length="123" mass="13768">MRIVFLVTVIVWKHTLAQHEAPYGTSHAYQGPVSTGQGWNSGQSAGSYYHYHVPLVGQSHSHYPPAQTQSNDLHHTLLWLLPLLLLGHYQPNNYNPIITTQSHCIPNGVKSQTTASEYQPKDI</sequence>
<name>A0A8J2LSP4_9HEXA</name>
<feature type="chain" id="PRO_5035244859" evidence="1">
    <location>
        <begin position="18"/>
        <end position="123"/>
    </location>
</feature>
<dbReference type="Proteomes" id="UP000708208">
    <property type="component" value="Unassembled WGS sequence"/>
</dbReference>
<protein>
    <submittedName>
        <fullName evidence="2">Uncharacterized protein</fullName>
    </submittedName>
</protein>
<dbReference type="EMBL" id="CAJVCH010571241">
    <property type="protein sequence ID" value="CAG7837011.1"/>
    <property type="molecule type" value="Genomic_DNA"/>
</dbReference>
<feature type="signal peptide" evidence="1">
    <location>
        <begin position="1"/>
        <end position="17"/>
    </location>
</feature>